<evidence type="ECO:0008006" key="3">
    <source>
        <dbReference type="Google" id="ProtNLM"/>
    </source>
</evidence>
<organism evidence="1 2">
    <name type="scientific">Sphingomonas hengshuiensis</name>
    <dbReference type="NCBI Taxonomy" id="1609977"/>
    <lineage>
        <taxon>Bacteria</taxon>
        <taxon>Pseudomonadati</taxon>
        <taxon>Pseudomonadota</taxon>
        <taxon>Alphaproteobacteria</taxon>
        <taxon>Sphingomonadales</taxon>
        <taxon>Sphingomonadaceae</taxon>
        <taxon>Sphingomonas</taxon>
    </lineage>
</organism>
<gene>
    <name evidence="1" type="ORF">TS85_15200</name>
</gene>
<sequence length="408" mass="44295">MSTALKLALLGLLWPHTSASGDRPSDFSDDDWAILDAMARQHRLQPLLHAAEAAAGGAWRAPGALRARWQAVHRNAAMASLRQAATLVEIEGVLARHAIRATLLKGGAFLWRGWDGPALRPMRDIDLLVDEADAHRVQAMLREAGLVPAVLPVADHGKHLPPLVSRSGTCIELHLHVLDMGDADQRGREQRFRAALVAGAEPAGLPFLKADAIDATAPTDTLLHIVAHSVLDHQFNNGPLLLYDIALLVRNGAIDWARFWHVAGACDMLRAAQLGLALAQYWSPDLDIEWDAAAPESLADPLLRGASLMMLVDSERRSELGWLGRAIRPSLAKTLVQVRRAFARGQAHDPAAPPRTGAPTAAWSKVLRHLAVATRAEDRAHVAHCVRVGAWLQTPMHRNAPGKDRDAE</sequence>
<dbReference type="Pfam" id="PF14907">
    <property type="entry name" value="NTP_transf_5"/>
    <property type="match status" value="1"/>
</dbReference>
<reference evidence="1 2" key="1">
    <citation type="journal article" date="2015" name="Int. J. Syst. Evol. Microbiol.">
        <title>Sphingomonas hengshuiensis sp. nov., isolated from lake wetland.</title>
        <authorList>
            <person name="Wei S."/>
            <person name="Wang T."/>
            <person name="Liu H."/>
            <person name="Zhang C."/>
            <person name="Guo J."/>
            <person name="Wang Q."/>
            <person name="Liang K."/>
            <person name="Zhang Z."/>
        </authorList>
    </citation>
    <scope>NUCLEOTIDE SEQUENCE [LARGE SCALE GENOMIC DNA]</scope>
    <source>
        <strain evidence="1 2">WHSC-8</strain>
    </source>
</reference>
<keyword evidence="2" id="KW-1185">Reference proteome</keyword>
<dbReference type="KEGG" id="sphi:TS85_15200"/>
<dbReference type="EMBL" id="CP010836">
    <property type="protein sequence ID" value="AJP72837.1"/>
    <property type="molecule type" value="Genomic_DNA"/>
</dbReference>
<evidence type="ECO:0000313" key="1">
    <source>
        <dbReference type="EMBL" id="AJP72837.1"/>
    </source>
</evidence>
<reference evidence="1 2" key="2">
    <citation type="submission" date="2015-02" db="EMBL/GenBank/DDBJ databases">
        <title>The complete genome of Sphingomonas hengshuiensis sp. WHSC-8 isolated from soil of Hengshui Lake.</title>
        <authorList>
            <person name="Wei S."/>
            <person name="Guo J."/>
            <person name="Su C."/>
            <person name="Wu R."/>
            <person name="Zhang Z."/>
            <person name="Liang K."/>
            <person name="Li H."/>
            <person name="Wang T."/>
            <person name="Liu H."/>
            <person name="Zhang C."/>
            <person name="Li Z."/>
            <person name="Wang Q."/>
            <person name="Meng J."/>
        </authorList>
    </citation>
    <scope>NUCLEOTIDE SEQUENCE [LARGE SCALE GENOMIC DNA]</scope>
    <source>
        <strain evidence="1 2">WHSC-8</strain>
    </source>
</reference>
<evidence type="ECO:0000313" key="2">
    <source>
        <dbReference type="Proteomes" id="UP000032300"/>
    </source>
</evidence>
<proteinExistence type="predicted"/>
<dbReference type="Gene3D" id="3.30.460.40">
    <property type="match status" value="1"/>
</dbReference>
<dbReference type="InterPro" id="IPR039498">
    <property type="entry name" value="NTP_transf_5"/>
</dbReference>
<name>A0A7U4LFT0_9SPHN</name>
<protein>
    <recommendedName>
        <fullName evidence="3">Nucleotidyltransferase family protein</fullName>
    </recommendedName>
</protein>
<accession>A0A7U4LFT0</accession>
<dbReference type="RefSeq" id="WP_044333325.1">
    <property type="nucleotide sequence ID" value="NZ_CP010836.1"/>
</dbReference>
<dbReference type="Proteomes" id="UP000032300">
    <property type="component" value="Chromosome"/>
</dbReference>
<dbReference type="AlphaFoldDB" id="A0A7U4LFT0"/>